<proteinExistence type="predicted"/>
<sequence length="135" mass="15769">MPEKEISKHNHPEDVTFHLHKEEMQVSKKWVDTADVKVYKKTYIEAKQITVPVTREELIIEKKIANPKGNTDAQMETIRIPLSEVRIEVSLHPTVLEEVDIFKKQFEELKRVNDTVKEEKLHIDTVGDIKVKVDD</sequence>
<dbReference type="Proteomes" id="UP000199087">
    <property type="component" value="Unassembled WGS sequence"/>
</dbReference>
<dbReference type="Pfam" id="PF09557">
    <property type="entry name" value="DUF2382"/>
    <property type="match status" value="1"/>
</dbReference>
<dbReference type="STRING" id="1499688.BN000_02798"/>
<dbReference type="InterPro" id="IPR019060">
    <property type="entry name" value="DUF2382"/>
</dbReference>
<dbReference type="PANTHER" id="PTHR38463:SF1">
    <property type="entry name" value="STRESS RESPONSE PROTEIN YSNF"/>
    <property type="match status" value="1"/>
</dbReference>
<gene>
    <name evidence="2" type="ORF">BN000_02798</name>
</gene>
<evidence type="ECO:0000313" key="3">
    <source>
        <dbReference type="Proteomes" id="UP000199087"/>
    </source>
</evidence>
<dbReference type="EMBL" id="CVRB01000003">
    <property type="protein sequence ID" value="CRK82846.1"/>
    <property type="molecule type" value="Genomic_DNA"/>
</dbReference>
<accession>A0A0U1NXZ4</accession>
<feature type="domain" description="DUF2382" evidence="1">
    <location>
        <begin position="19"/>
        <end position="123"/>
    </location>
</feature>
<keyword evidence="3" id="KW-1185">Reference proteome</keyword>
<dbReference type="PANTHER" id="PTHR38463">
    <property type="entry name" value="STRESS RESPONSE PROTEIN YSNF"/>
    <property type="match status" value="1"/>
</dbReference>
<name>A0A0U1NXZ4_9BACI</name>
<protein>
    <submittedName>
        <fullName evidence="2">Putative stress response protein</fullName>
    </submittedName>
</protein>
<dbReference type="AlphaFoldDB" id="A0A0U1NXZ4"/>
<dbReference type="InterPro" id="IPR052967">
    <property type="entry name" value="Stress_Response_Assoc"/>
</dbReference>
<dbReference type="RefSeq" id="WP_176699787.1">
    <property type="nucleotide sequence ID" value="NZ_CVRB01000003.1"/>
</dbReference>
<dbReference type="NCBIfam" id="TIGR02271">
    <property type="entry name" value="YsnF/AvaK domain"/>
    <property type="match status" value="1"/>
</dbReference>
<organism evidence="2 3">
    <name type="scientific">Neobacillus massiliamazoniensis</name>
    <dbReference type="NCBI Taxonomy" id="1499688"/>
    <lineage>
        <taxon>Bacteria</taxon>
        <taxon>Bacillati</taxon>
        <taxon>Bacillota</taxon>
        <taxon>Bacilli</taxon>
        <taxon>Bacillales</taxon>
        <taxon>Bacillaceae</taxon>
        <taxon>Neobacillus</taxon>
    </lineage>
</organism>
<evidence type="ECO:0000313" key="2">
    <source>
        <dbReference type="EMBL" id="CRK82846.1"/>
    </source>
</evidence>
<reference evidence="3" key="1">
    <citation type="submission" date="2015-05" db="EMBL/GenBank/DDBJ databases">
        <authorList>
            <person name="Urmite Genomes"/>
        </authorList>
    </citation>
    <scope>NUCLEOTIDE SEQUENCE [LARGE SCALE GENOMIC DNA]</scope>
    <source>
        <strain evidence="3">LF1</strain>
    </source>
</reference>
<evidence type="ECO:0000259" key="1">
    <source>
        <dbReference type="Pfam" id="PF09557"/>
    </source>
</evidence>